<evidence type="ECO:0000313" key="1">
    <source>
        <dbReference type="EMBL" id="AFZ24358.1"/>
    </source>
</evidence>
<evidence type="ECO:0000313" key="2">
    <source>
        <dbReference type="Proteomes" id="UP000010475"/>
    </source>
</evidence>
<dbReference type="EMBL" id="CP003642">
    <property type="protein sequence ID" value="AFZ24358.1"/>
    <property type="molecule type" value="Genomic_DNA"/>
</dbReference>
<reference evidence="1 2" key="1">
    <citation type="submission" date="2012-06" db="EMBL/GenBank/DDBJ databases">
        <title>Finished chromosome of genome of Cylindrospermum stagnale PCC 7417.</title>
        <authorList>
            <consortium name="US DOE Joint Genome Institute"/>
            <person name="Gugger M."/>
            <person name="Coursin T."/>
            <person name="Rippka R."/>
            <person name="Tandeau De Marsac N."/>
            <person name="Huntemann M."/>
            <person name="Wei C.-L."/>
            <person name="Han J."/>
            <person name="Detter J.C."/>
            <person name="Han C."/>
            <person name="Tapia R."/>
            <person name="Chen A."/>
            <person name="Kyrpides N."/>
            <person name="Mavromatis K."/>
            <person name="Markowitz V."/>
            <person name="Szeto E."/>
            <person name="Ivanova N."/>
            <person name="Pagani I."/>
            <person name="Pati A."/>
            <person name="Goodwin L."/>
            <person name="Nordberg H.P."/>
            <person name="Cantor M.N."/>
            <person name="Hua S.X."/>
            <person name="Woyke T."/>
            <person name="Kerfeld C.A."/>
        </authorList>
    </citation>
    <scope>NUCLEOTIDE SEQUENCE [LARGE SCALE GENOMIC DNA]</scope>
    <source>
        <strain evidence="1 2">PCC 7417</strain>
    </source>
</reference>
<accession>K9WVW7</accession>
<sequence length="66" mass="7559">MILYMLLIAVCFEYYELIGNSKRAPTVEALHHHILKVSPSIKQQQQITDSGICAFANSNHIIRYLI</sequence>
<dbReference type="AlphaFoldDB" id="K9WVW7"/>
<gene>
    <name evidence="1" type="ORF">Cylst_2119</name>
</gene>
<protein>
    <submittedName>
        <fullName evidence="1">Uncharacterized protein</fullName>
    </submittedName>
</protein>
<dbReference type="STRING" id="56107.Cylst_2119"/>
<dbReference type="HOGENOM" id="CLU_2823947_0_0_3"/>
<proteinExistence type="predicted"/>
<dbReference type="Proteomes" id="UP000010475">
    <property type="component" value="Chromosome"/>
</dbReference>
<name>K9WVW7_9NOST</name>
<organism evidence="1 2">
    <name type="scientific">Cylindrospermum stagnale PCC 7417</name>
    <dbReference type="NCBI Taxonomy" id="56107"/>
    <lineage>
        <taxon>Bacteria</taxon>
        <taxon>Bacillati</taxon>
        <taxon>Cyanobacteriota</taxon>
        <taxon>Cyanophyceae</taxon>
        <taxon>Nostocales</taxon>
        <taxon>Nostocaceae</taxon>
        <taxon>Cylindrospermum</taxon>
    </lineage>
</organism>
<dbReference type="KEGG" id="csg:Cylst_2119"/>
<keyword evidence="2" id="KW-1185">Reference proteome</keyword>